<evidence type="ECO:0000256" key="1">
    <source>
        <dbReference type="ARBA" id="ARBA00004370"/>
    </source>
</evidence>
<keyword evidence="5 9" id="KW-0812">Transmembrane</keyword>
<dbReference type="EMBL" id="KR907248">
    <property type="protein sequence ID" value="AMX74150.1"/>
    <property type="molecule type" value="Genomic_DNA"/>
</dbReference>
<feature type="transmembrane region" description="Helical" evidence="9">
    <location>
        <begin position="51"/>
        <end position="71"/>
    </location>
</feature>
<proteinExistence type="inferred from homology"/>
<feature type="transmembrane region" description="Helical" evidence="9">
    <location>
        <begin position="6"/>
        <end position="25"/>
    </location>
</feature>
<sequence length="112" mass="13391">MILIMLIFMIVIILFIILTLFKKLVGSNKEKNSPFECGFDPFSMTRISFSIHFFTICIMFLIFDIEIIIIIPLPEMLHVMKTFYFFITVMMVIFLIFIGLLYEWKKGLIEWM</sequence>
<keyword evidence="9 10" id="KW-0496">Mitochondrion</keyword>
<evidence type="ECO:0000256" key="5">
    <source>
        <dbReference type="ARBA" id="ARBA00022692"/>
    </source>
</evidence>
<comment type="function">
    <text evidence="9">Core subunit of the mitochondrial membrane respiratory chain NADH dehydrogenase (Complex I) which catalyzes electron transfer from NADH through the respiratory chain, using ubiquinone as an electron acceptor. Essential for the catalytic activity of complex I.</text>
</comment>
<dbReference type="Pfam" id="PF00507">
    <property type="entry name" value="Oxidored_q4"/>
    <property type="match status" value="1"/>
</dbReference>
<dbReference type="EC" id="7.1.1.2" evidence="9"/>
<geneLocation type="mitochondrion" evidence="10"/>
<gene>
    <name evidence="10" type="primary">ND3</name>
</gene>
<evidence type="ECO:0000256" key="3">
    <source>
        <dbReference type="ARBA" id="ARBA00021007"/>
    </source>
</evidence>
<keyword evidence="6 9" id="KW-1133">Transmembrane helix</keyword>
<evidence type="ECO:0000256" key="6">
    <source>
        <dbReference type="ARBA" id="ARBA00022989"/>
    </source>
</evidence>
<keyword evidence="9" id="KW-0830">Ubiquinone</keyword>
<dbReference type="GO" id="GO:0030964">
    <property type="term" value="C:NADH dehydrogenase complex"/>
    <property type="evidence" value="ECO:0007669"/>
    <property type="project" value="TreeGrafter"/>
</dbReference>
<evidence type="ECO:0000256" key="8">
    <source>
        <dbReference type="ARBA" id="ARBA00049551"/>
    </source>
</evidence>
<dbReference type="InterPro" id="IPR038430">
    <property type="entry name" value="NDAH_ubi_oxred_su3_sf"/>
</dbReference>
<name>A0A1P8AGA5_9ACAR</name>
<keyword evidence="9" id="KW-0679">Respiratory chain</keyword>
<protein>
    <recommendedName>
        <fullName evidence="3 9">NADH-ubiquinone oxidoreductase chain 3</fullName>
        <ecNumber evidence="9">7.1.1.2</ecNumber>
    </recommendedName>
</protein>
<keyword evidence="4 9" id="KW-0813">Transport</keyword>
<dbReference type="GO" id="GO:0008137">
    <property type="term" value="F:NADH dehydrogenase (ubiquinone) activity"/>
    <property type="evidence" value="ECO:0007669"/>
    <property type="project" value="UniProtKB-UniRule"/>
</dbReference>
<evidence type="ECO:0000256" key="9">
    <source>
        <dbReference type="RuleBase" id="RU003640"/>
    </source>
</evidence>
<keyword evidence="9" id="KW-0249">Electron transport</keyword>
<keyword evidence="7 9" id="KW-0472">Membrane</keyword>
<dbReference type="PANTHER" id="PTHR11058">
    <property type="entry name" value="NADH-UBIQUINONE OXIDOREDUCTASE CHAIN 3"/>
    <property type="match status" value="1"/>
</dbReference>
<evidence type="ECO:0000256" key="4">
    <source>
        <dbReference type="ARBA" id="ARBA00022448"/>
    </source>
</evidence>
<dbReference type="GO" id="GO:0031966">
    <property type="term" value="C:mitochondrial membrane"/>
    <property type="evidence" value="ECO:0007669"/>
    <property type="project" value="UniProtKB-SubCell"/>
</dbReference>
<evidence type="ECO:0000313" key="10">
    <source>
        <dbReference type="EMBL" id="AMX74150.1"/>
    </source>
</evidence>
<feature type="transmembrane region" description="Helical" evidence="9">
    <location>
        <begin position="83"/>
        <end position="102"/>
    </location>
</feature>
<dbReference type="AlphaFoldDB" id="A0A1P8AGA5"/>
<comment type="similarity">
    <text evidence="2 9">Belongs to the complex I subunit 3 family.</text>
</comment>
<evidence type="ECO:0000256" key="7">
    <source>
        <dbReference type="ARBA" id="ARBA00023136"/>
    </source>
</evidence>
<keyword evidence="9" id="KW-1278">Translocase</keyword>
<comment type="catalytic activity">
    <reaction evidence="8 9">
        <text>a ubiquinone + NADH + 5 H(+)(in) = a ubiquinol + NAD(+) + 4 H(+)(out)</text>
        <dbReference type="Rhea" id="RHEA:29091"/>
        <dbReference type="Rhea" id="RHEA-COMP:9565"/>
        <dbReference type="Rhea" id="RHEA-COMP:9566"/>
        <dbReference type="ChEBI" id="CHEBI:15378"/>
        <dbReference type="ChEBI" id="CHEBI:16389"/>
        <dbReference type="ChEBI" id="CHEBI:17976"/>
        <dbReference type="ChEBI" id="CHEBI:57540"/>
        <dbReference type="ChEBI" id="CHEBI:57945"/>
        <dbReference type="EC" id="7.1.1.2"/>
    </reaction>
</comment>
<accession>A0A1P8AGA5</accession>
<dbReference type="Gene3D" id="1.20.58.1610">
    <property type="entry name" value="NADH:ubiquinone/plastoquinone oxidoreductase, chain 3"/>
    <property type="match status" value="1"/>
</dbReference>
<keyword evidence="9" id="KW-0520">NAD</keyword>
<dbReference type="InterPro" id="IPR000440">
    <property type="entry name" value="NADH_UbQ/plastoQ_OxRdtase_su3"/>
</dbReference>
<evidence type="ECO:0000256" key="2">
    <source>
        <dbReference type="ARBA" id="ARBA00008472"/>
    </source>
</evidence>
<organism evidence="10">
    <name type="scientific">Nuttalliella namaqua</name>
    <dbReference type="NCBI Taxonomy" id="1029659"/>
    <lineage>
        <taxon>Eukaryota</taxon>
        <taxon>Metazoa</taxon>
        <taxon>Ecdysozoa</taxon>
        <taxon>Arthropoda</taxon>
        <taxon>Chelicerata</taxon>
        <taxon>Arachnida</taxon>
        <taxon>Acari</taxon>
        <taxon>Parasitiformes</taxon>
        <taxon>Ixodida</taxon>
        <taxon>Ixodoidea</taxon>
        <taxon>Nuttalliellidae</taxon>
        <taxon>Nuttalliella</taxon>
    </lineage>
</organism>
<dbReference type="PANTHER" id="PTHR11058:SF9">
    <property type="entry name" value="NADH-UBIQUINONE OXIDOREDUCTASE CHAIN 3"/>
    <property type="match status" value="1"/>
</dbReference>
<reference evidence="10" key="1">
    <citation type="journal article" date="2019" name="Ticks Tick Borne Dis.">
        <title>Argasid and ixodid systematics: Implications for soft tick evolution and systematics, with a new argasid species list.</title>
        <authorList>
            <person name="Mans B.J."/>
            <person name="Featherston J."/>
            <person name="Kvas M."/>
            <person name="Pillay K.A."/>
            <person name="de Klerk D.G."/>
            <person name="Pienaar R."/>
            <person name="de Castro M.H."/>
            <person name="Schwan T.G."/>
            <person name="Lopez J.E."/>
            <person name="Teel P."/>
            <person name="Perez de Leon A.A."/>
            <person name="Sonenshine D.E."/>
            <person name="Egekwu N.I."/>
            <person name="Bakkes D.K."/>
            <person name="Heyne H."/>
            <person name="Kanduma E.G."/>
            <person name="Nyangiwe N."/>
            <person name="Bouattour A."/>
            <person name="Latif A.A."/>
        </authorList>
    </citation>
    <scope>NUCLEOTIDE SEQUENCE</scope>
</reference>
<comment type="subcellular location">
    <subcellularLocation>
        <location evidence="1">Membrane</location>
    </subcellularLocation>
    <subcellularLocation>
        <location evidence="9">Mitochondrion membrane</location>
        <topology evidence="9">Multi-pass membrane protein</topology>
    </subcellularLocation>
</comment>